<accession>A0A9W7LB06</accession>
<sequence>MGSPTSDTSVDYSVILSGTPFTHVSSPSTPLTSSSFTNTGGAVRNDEVSTPISTPPTTTQVISSPGPLQSSSNNGDLVSESATNSSIDVETDPLTQELQSLTSNLLNSTLALQQTLTHSTTSADALLKKSTDSSMKVTELGSKTKKFNDKWGWSMGKWSSLVFVAVTWIVVINGIRIAPRKRTMVNGGGRGRGTEEVVEGGFSDIFDAGQTEGGGDGHVELEEDFGGELEEPEIVVETTQPPMVLVDPVGDIKSQEHFAAASPPPDPPPPQQLKDSDLEMLSEINRKKEAAKEAAREAREARRARSNARKRKKREQEEMRKKMGEQVTGGGDEESSGDPRSNGRPQKDDRPPNNEL</sequence>
<feature type="compositionally biased region" description="Low complexity" evidence="1">
    <location>
        <begin position="48"/>
        <end position="65"/>
    </location>
</feature>
<organism evidence="2 3">
    <name type="scientific">Triparma columacea</name>
    <dbReference type="NCBI Taxonomy" id="722753"/>
    <lineage>
        <taxon>Eukaryota</taxon>
        <taxon>Sar</taxon>
        <taxon>Stramenopiles</taxon>
        <taxon>Ochrophyta</taxon>
        <taxon>Bolidophyceae</taxon>
        <taxon>Parmales</taxon>
        <taxon>Triparmaceae</taxon>
        <taxon>Triparma</taxon>
    </lineage>
</organism>
<comment type="caution">
    <text evidence="2">The sequence shown here is derived from an EMBL/GenBank/DDBJ whole genome shotgun (WGS) entry which is preliminary data.</text>
</comment>
<name>A0A9W7LB06_9STRA</name>
<dbReference type="AlphaFoldDB" id="A0A9W7LB06"/>
<feature type="compositionally biased region" description="Low complexity" evidence="1">
    <location>
        <begin position="25"/>
        <end position="35"/>
    </location>
</feature>
<feature type="compositionally biased region" description="Polar residues" evidence="1">
    <location>
        <begin position="66"/>
        <end position="88"/>
    </location>
</feature>
<feature type="compositionally biased region" description="Basic and acidic residues" evidence="1">
    <location>
        <begin position="284"/>
        <end position="303"/>
    </location>
</feature>
<feature type="compositionally biased region" description="Basic and acidic residues" evidence="1">
    <location>
        <begin position="345"/>
        <end position="356"/>
    </location>
</feature>
<feature type="compositionally biased region" description="Basic and acidic residues" evidence="1">
    <location>
        <begin position="314"/>
        <end position="324"/>
    </location>
</feature>
<dbReference type="Proteomes" id="UP001165065">
    <property type="component" value="Unassembled WGS sequence"/>
</dbReference>
<feature type="region of interest" description="Disordered" evidence="1">
    <location>
        <begin position="257"/>
        <end position="356"/>
    </location>
</feature>
<proteinExistence type="predicted"/>
<feature type="region of interest" description="Disordered" evidence="1">
    <location>
        <begin position="22"/>
        <end position="89"/>
    </location>
</feature>
<evidence type="ECO:0000313" key="2">
    <source>
        <dbReference type="EMBL" id="GMI42787.1"/>
    </source>
</evidence>
<evidence type="ECO:0000256" key="1">
    <source>
        <dbReference type="SAM" id="MobiDB-lite"/>
    </source>
</evidence>
<gene>
    <name evidence="2" type="ORF">TrCOL_g3825</name>
</gene>
<feature type="compositionally biased region" description="Basic residues" evidence="1">
    <location>
        <begin position="304"/>
        <end position="313"/>
    </location>
</feature>
<reference evidence="3" key="1">
    <citation type="journal article" date="2023" name="Commun. Biol.">
        <title>Genome analysis of Parmales, the sister group of diatoms, reveals the evolutionary specialization of diatoms from phago-mixotrophs to photoautotrophs.</title>
        <authorList>
            <person name="Ban H."/>
            <person name="Sato S."/>
            <person name="Yoshikawa S."/>
            <person name="Yamada K."/>
            <person name="Nakamura Y."/>
            <person name="Ichinomiya M."/>
            <person name="Sato N."/>
            <person name="Blanc-Mathieu R."/>
            <person name="Endo H."/>
            <person name="Kuwata A."/>
            <person name="Ogata H."/>
        </authorList>
    </citation>
    <scope>NUCLEOTIDE SEQUENCE [LARGE SCALE GENOMIC DNA]</scope>
</reference>
<evidence type="ECO:0000313" key="3">
    <source>
        <dbReference type="Proteomes" id="UP001165065"/>
    </source>
</evidence>
<feature type="compositionally biased region" description="Pro residues" evidence="1">
    <location>
        <begin position="262"/>
        <end position="271"/>
    </location>
</feature>
<protein>
    <submittedName>
        <fullName evidence="2">Uncharacterized protein</fullName>
    </submittedName>
</protein>
<keyword evidence="3" id="KW-1185">Reference proteome</keyword>
<dbReference type="EMBL" id="BRYA01000181">
    <property type="protein sequence ID" value="GMI42787.1"/>
    <property type="molecule type" value="Genomic_DNA"/>
</dbReference>